<dbReference type="Proteomes" id="UP001139054">
    <property type="component" value="Unassembled WGS sequence"/>
</dbReference>
<dbReference type="AlphaFoldDB" id="A0A9X1RAR1"/>
<keyword evidence="3" id="KW-1185">Reference proteome</keyword>
<organism evidence="1 4">
    <name type="scientific">Bradyrhizobium zhengyangense</name>
    <dbReference type="NCBI Taxonomy" id="2911009"/>
    <lineage>
        <taxon>Bacteria</taxon>
        <taxon>Pseudomonadati</taxon>
        <taxon>Pseudomonadota</taxon>
        <taxon>Alphaproteobacteria</taxon>
        <taxon>Hyphomicrobiales</taxon>
        <taxon>Nitrobacteraceae</taxon>
        <taxon>Bradyrhizobium</taxon>
    </lineage>
</organism>
<proteinExistence type="predicted"/>
<dbReference type="EMBL" id="JAKLTY010000009">
    <property type="protein sequence ID" value="MCG2628145.1"/>
    <property type="molecule type" value="Genomic_DNA"/>
</dbReference>
<protein>
    <submittedName>
        <fullName evidence="1">Uncharacterized protein</fullName>
    </submittedName>
</protein>
<evidence type="ECO:0000313" key="3">
    <source>
        <dbReference type="Proteomes" id="UP001139012"/>
    </source>
</evidence>
<evidence type="ECO:0000313" key="2">
    <source>
        <dbReference type="EMBL" id="MCG2670422.1"/>
    </source>
</evidence>
<dbReference type="EMBL" id="JAKLUA010000009">
    <property type="protein sequence ID" value="MCG2670422.1"/>
    <property type="molecule type" value="Genomic_DNA"/>
</dbReference>
<reference evidence="1" key="1">
    <citation type="submission" date="2022-01" db="EMBL/GenBank/DDBJ databases">
        <title>Genome sequnece data of strain Bradyrhizobium sp. nov.</title>
        <authorList>
            <person name="Zhang J."/>
        </authorList>
    </citation>
    <scope>NUCLEOTIDE SEQUENCE</scope>
    <source>
        <strain evidence="2">WYCCWR 12774</strain>
        <strain evidence="1">WYCCWR 13023</strain>
    </source>
</reference>
<comment type="caution">
    <text evidence="1">The sequence shown here is derived from an EMBL/GenBank/DDBJ whole genome shotgun (WGS) entry which is preliminary data.</text>
</comment>
<evidence type="ECO:0000313" key="1">
    <source>
        <dbReference type="EMBL" id="MCG2628145.1"/>
    </source>
</evidence>
<dbReference type="Proteomes" id="UP001139012">
    <property type="component" value="Unassembled WGS sequence"/>
</dbReference>
<gene>
    <name evidence="2" type="ORF">L6637_25980</name>
    <name evidence="1" type="ORF">L6654_16045</name>
</gene>
<evidence type="ECO:0000313" key="4">
    <source>
        <dbReference type="Proteomes" id="UP001139054"/>
    </source>
</evidence>
<accession>A0A9X1RAR1</accession>
<sequence length="76" mass="8359">MAVFGALRDASSDYWGRRVIEKHAGVPQLGELDYLLNSADDGVGALGLDLVNNLRHHVANSTRRSNLQSFRKSPKP</sequence>
<dbReference type="RefSeq" id="WP_188637395.1">
    <property type="nucleotide sequence ID" value="NZ_JAKLTY010000009.1"/>
</dbReference>
<name>A0A9X1RAR1_9BRAD</name>